<feature type="domain" description="N,N-dimethylformamidase beta subunit-like C-terminal" evidence="2">
    <location>
        <begin position="106"/>
        <end position="261"/>
    </location>
</feature>
<dbReference type="InterPro" id="IPR046540">
    <property type="entry name" value="DMFA2_C"/>
</dbReference>
<accession>A0ABQ4JCP4</accession>
<organism evidence="3 4">
    <name type="scientific">Micromonospora qiuiae</name>
    <dbReference type="NCBI Taxonomy" id="502268"/>
    <lineage>
        <taxon>Bacteria</taxon>
        <taxon>Bacillati</taxon>
        <taxon>Actinomycetota</taxon>
        <taxon>Actinomycetes</taxon>
        <taxon>Micromonosporales</taxon>
        <taxon>Micromonosporaceae</taxon>
        <taxon>Micromonospora</taxon>
    </lineage>
</organism>
<evidence type="ECO:0000259" key="2">
    <source>
        <dbReference type="Pfam" id="PF20254"/>
    </source>
</evidence>
<evidence type="ECO:0000313" key="4">
    <source>
        <dbReference type="Proteomes" id="UP000653076"/>
    </source>
</evidence>
<feature type="signal peptide" evidence="1">
    <location>
        <begin position="1"/>
        <end position="24"/>
    </location>
</feature>
<dbReference type="Proteomes" id="UP000653076">
    <property type="component" value="Unassembled WGS sequence"/>
</dbReference>
<protein>
    <recommendedName>
        <fullName evidence="2">N,N-dimethylformamidase beta subunit-like C-terminal domain-containing protein</fullName>
    </recommendedName>
</protein>
<sequence>MPRLSRRGVLGLLVGSASVSSLGAAEPVLQDRRTGTLIEVENQASGERWWPTRSQHRAADDRQRQIQGYASATSVAPGESIDFHVTVNPAGRYRISIHRLGWYRETANSVYWHIRSRPAAGGQPDRVVACYRTTPDPGQDSAGPTVRWRDIKAAEQKLIGVQFNGIVDSPQPLVVQAADHWFWKGTGVADGDRIPGVVDGEADGVDPHRPHPVAVSSTVLSASPYQTRDGRQKVQNTHLYETPQGGLVFGAGTLGWTMALNRSGHRDQRIERATTNMLDRIIARSEGA</sequence>
<reference evidence="3 4" key="1">
    <citation type="submission" date="2021-01" db="EMBL/GenBank/DDBJ databases">
        <title>Whole genome shotgun sequence of Verrucosispora qiuiae NBRC 106684.</title>
        <authorList>
            <person name="Komaki H."/>
            <person name="Tamura T."/>
        </authorList>
    </citation>
    <scope>NUCLEOTIDE SEQUENCE [LARGE SCALE GENOMIC DNA]</scope>
    <source>
        <strain evidence="3 4">NBRC 106684</strain>
    </source>
</reference>
<comment type="caution">
    <text evidence="3">The sequence shown here is derived from an EMBL/GenBank/DDBJ whole genome shotgun (WGS) entry which is preliminary data.</text>
</comment>
<feature type="chain" id="PRO_5046220211" description="N,N-dimethylformamidase beta subunit-like C-terminal domain-containing protein" evidence="1">
    <location>
        <begin position="25"/>
        <end position="288"/>
    </location>
</feature>
<dbReference type="Pfam" id="PF20254">
    <property type="entry name" value="DMFA2_C"/>
    <property type="match status" value="1"/>
</dbReference>
<proteinExistence type="predicted"/>
<gene>
    <name evidence="3" type="ORF">Vqi01_31060</name>
</gene>
<dbReference type="EMBL" id="BOPC01000039">
    <property type="protein sequence ID" value="GIJ27944.1"/>
    <property type="molecule type" value="Genomic_DNA"/>
</dbReference>
<dbReference type="RefSeq" id="WP_204035495.1">
    <property type="nucleotide sequence ID" value="NZ_BOPC01000039.1"/>
</dbReference>
<keyword evidence="1" id="KW-0732">Signal</keyword>
<evidence type="ECO:0000313" key="3">
    <source>
        <dbReference type="EMBL" id="GIJ27944.1"/>
    </source>
</evidence>
<name>A0ABQ4JCP4_9ACTN</name>
<keyword evidence="4" id="KW-1185">Reference proteome</keyword>
<evidence type="ECO:0000256" key="1">
    <source>
        <dbReference type="SAM" id="SignalP"/>
    </source>
</evidence>